<dbReference type="Proteomes" id="UP000009010">
    <property type="component" value="Chromosome"/>
</dbReference>
<keyword evidence="6" id="KW-1185">Reference proteome</keyword>
<comment type="catalytic activity">
    <reaction evidence="4">
        <text>(S)-ureidoglycolate = urea + glyoxylate</text>
        <dbReference type="Rhea" id="RHEA:11304"/>
        <dbReference type="ChEBI" id="CHEBI:16199"/>
        <dbReference type="ChEBI" id="CHEBI:36655"/>
        <dbReference type="ChEBI" id="CHEBI:57296"/>
        <dbReference type="EC" id="4.3.2.3"/>
    </reaction>
</comment>
<dbReference type="STRING" id="745277.Rahaq2_0309"/>
<accession>H2IQJ5</accession>
<dbReference type="KEGG" id="raq:Rahaq2_0309"/>
<dbReference type="SUPFAM" id="SSF51182">
    <property type="entry name" value="RmlC-like cupins"/>
    <property type="match status" value="1"/>
</dbReference>
<dbReference type="EMBL" id="CP003244">
    <property type="protein sequence ID" value="AEX50255.1"/>
    <property type="molecule type" value="Genomic_DNA"/>
</dbReference>
<dbReference type="GO" id="GO:0050385">
    <property type="term" value="F:ureidoglycolate lyase activity"/>
    <property type="evidence" value="ECO:0007669"/>
    <property type="project" value="UniProtKB-EC"/>
</dbReference>
<organism evidence="5 6">
    <name type="scientific">Rahnella aquatilis (strain ATCC 33071 / DSM 4594 / JCM 1683 / NBRC 105701 / NCIMB 13365 / CIP 78.65)</name>
    <dbReference type="NCBI Taxonomy" id="745277"/>
    <lineage>
        <taxon>Bacteria</taxon>
        <taxon>Pseudomonadati</taxon>
        <taxon>Pseudomonadota</taxon>
        <taxon>Gammaproteobacteria</taxon>
        <taxon>Enterobacterales</taxon>
        <taxon>Yersiniaceae</taxon>
        <taxon>Rahnella</taxon>
    </lineage>
</organism>
<dbReference type="NCBIfam" id="NF009932">
    <property type="entry name" value="PRK13395.1"/>
    <property type="match status" value="1"/>
</dbReference>
<dbReference type="CDD" id="cd20298">
    <property type="entry name" value="cupin_UAH"/>
    <property type="match status" value="1"/>
</dbReference>
<keyword evidence="2" id="KW-0659">Purine metabolism</keyword>
<dbReference type="GO" id="GO:0004848">
    <property type="term" value="F:ureidoglycolate hydrolase activity"/>
    <property type="evidence" value="ECO:0007669"/>
    <property type="project" value="InterPro"/>
</dbReference>
<comment type="subunit">
    <text evidence="1">Homodimer.</text>
</comment>
<reference evidence="6" key="2">
    <citation type="submission" date="2012-01" db="EMBL/GenBank/DDBJ databases">
        <title>Complete sequence of chromosome of Rahnella aquatilis CIP 78.65.</title>
        <authorList>
            <person name="Lucas S."/>
            <person name="Han J."/>
            <person name="Lapidus A."/>
            <person name="Cheng J.-F."/>
            <person name="Goodwin L."/>
            <person name="Pitluck S."/>
            <person name="Peters L."/>
            <person name="Ovchinnikova G."/>
            <person name="Held B."/>
            <person name="Detter J.C."/>
            <person name="Han C."/>
            <person name="Tapia R."/>
            <person name="Land M."/>
            <person name="Hauser L."/>
            <person name="Kyrpides N."/>
            <person name="Ivanova N."/>
            <person name="Pagani I."/>
            <person name="Sobecky P."/>
            <person name="Martinez R."/>
            <person name="Woyke T."/>
        </authorList>
    </citation>
    <scope>NUCLEOTIDE SEQUENCE [LARGE SCALE GENOMIC DNA]</scope>
    <source>
        <strain evidence="6">ATCC 33071 / DSM 4594 / JCM 1683 / NBRC 105701 / NCIMB 13365 / CIP 78.65</strain>
    </source>
</reference>
<dbReference type="PANTHER" id="PTHR21221:SF1">
    <property type="entry name" value="UREIDOGLYCOLATE LYASE"/>
    <property type="match status" value="1"/>
</dbReference>
<dbReference type="PATRIC" id="fig|745277.3.peg.300"/>
<dbReference type="InterPro" id="IPR011051">
    <property type="entry name" value="RmlC_Cupin_sf"/>
</dbReference>
<dbReference type="GO" id="GO:0006144">
    <property type="term" value="P:purine nucleobase metabolic process"/>
    <property type="evidence" value="ECO:0007669"/>
    <property type="project" value="UniProtKB-KW"/>
</dbReference>
<dbReference type="Pfam" id="PF04115">
    <property type="entry name" value="Ureidogly_lyase"/>
    <property type="match status" value="1"/>
</dbReference>
<evidence type="ECO:0000256" key="1">
    <source>
        <dbReference type="ARBA" id="ARBA00011738"/>
    </source>
</evidence>
<dbReference type="InterPro" id="IPR024060">
    <property type="entry name" value="Ureidoglycolate_lyase_dom_sf"/>
</dbReference>
<keyword evidence="5" id="KW-0378">Hydrolase</keyword>
<dbReference type="GO" id="GO:0000256">
    <property type="term" value="P:allantoin catabolic process"/>
    <property type="evidence" value="ECO:0007669"/>
    <property type="project" value="InterPro"/>
</dbReference>
<dbReference type="eggNOG" id="COG3194">
    <property type="taxonomic scope" value="Bacteria"/>
</dbReference>
<protein>
    <submittedName>
        <fullName evidence="5">Ureidoglycolate hydrolase</fullName>
    </submittedName>
</protein>
<dbReference type="Gene3D" id="2.60.120.480">
    <property type="entry name" value="Ureidoglycolate hydrolase"/>
    <property type="match status" value="1"/>
</dbReference>
<dbReference type="AlphaFoldDB" id="H2IQJ5"/>
<gene>
    <name evidence="5" type="ordered locus">Rahaq2_0309</name>
</gene>
<evidence type="ECO:0000256" key="4">
    <source>
        <dbReference type="ARBA" id="ARBA00047684"/>
    </source>
</evidence>
<dbReference type="HOGENOM" id="CLU_070848_1_1_6"/>
<sequence>MDFINFMESFSIFILSKLEKVSTVIALRINPPIWRAYLTGFILNAGMNAMELPVYPLTQAAFAAYGDVIETTGRDFFHINDGKVERYHDLTNVEILGQDRPLVSINRAQPAPLPIVVTQLEKHPLGSQAFVPMQGERFIVIVAAGGETPDISTLKAFITNGLQGVNYHRNVWHHPLFAFETVTNFLTVDRGGADNCDISQLPQGYQLILPVAAGLKS</sequence>
<evidence type="ECO:0000256" key="2">
    <source>
        <dbReference type="ARBA" id="ARBA00022631"/>
    </source>
</evidence>
<proteinExistence type="predicted"/>
<name>H2IQJ5_RAHAC</name>
<dbReference type="InterPro" id="IPR047233">
    <property type="entry name" value="UAH_cupin"/>
</dbReference>
<dbReference type="InterPro" id="IPR007247">
    <property type="entry name" value="Ureidogly_lyase"/>
</dbReference>
<keyword evidence="3" id="KW-0456">Lyase</keyword>
<dbReference type="PANTHER" id="PTHR21221">
    <property type="entry name" value="UREIDOGLYCOLATE HYDROLASE"/>
    <property type="match status" value="1"/>
</dbReference>
<evidence type="ECO:0000313" key="6">
    <source>
        <dbReference type="Proteomes" id="UP000009010"/>
    </source>
</evidence>
<evidence type="ECO:0000256" key="3">
    <source>
        <dbReference type="ARBA" id="ARBA00023239"/>
    </source>
</evidence>
<evidence type="ECO:0000313" key="5">
    <source>
        <dbReference type="EMBL" id="AEX50255.1"/>
    </source>
</evidence>
<reference evidence="5 6" key="1">
    <citation type="journal article" date="2012" name="J. Bacteriol.">
        <title>Complete Genome Sequence of Rahnella aquatilis CIP 78.65.</title>
        <authorList>
            <person name="Martinez R.J."/>
            <person name="Bruce D."/>
            <person name="Detter C."/>
            <person name="Goodwin L.A."/>
            <person name="Han J."/>
            <person name="Han C.S."/>
            <person name="Held B."/>
            <person name="Land M.L."/>
            <person name="Mikhailova N."/>
            <person name="Nolan M."/>
            <person name="Pennacchio L."/>
            <person name="Pitluck S."/>
            <person name="Tapia R."/>
            <person name="Woyke T."/>
            <person name="Sobecky P.A."/>
        </authorList>
    </citation>
    <scope>NUCLEOTIDE SEQUENCE [LARGE SCALE GENOMIC DNA]</scope>
    <source>
        <strain evidence="6">ATCC 33071 / DSM 4594 / JCM 1683 / NBRC 105701 / NCIMB 13365 / CIP 78.65</strain>
    </source>
</reference>